<dbReference type="Pfam" id="PF04082">
    <property type="entry name" value="Fungal_trans"/>
    <property type="match status" value="1"/>
</dbReference>
<dbReference type="GO" id="GO:0008270">
    <property type="term" value="F:zinc ion binding"/>
    <property type="evidence" value="ECO:0007669"/>
    <property type="project" value="InterPro"/>
</dbReference>
<feature type="region of interest" description="Disordered" evidence="6">
    <location>
        <begin position="762"/>
        <end position="783"/>
    </location>
</feature>
<evidence type="ECO:0000313" key="8">
    <source>
        <dbReference type="EMBL" id="KAF9884563.1"/>
    </source>
</evidence>
<gene>
    <name evidence="8" type="ORF">FE257_001508</name>
</gene>
<keyword evidence="3" id="KW-0238">DNA-binding</keyword>
<dbReference type="EMBL" id="VCAU01000119">
    <property type="protein sequence ID" value="KAF9884563.1"/>
    <property type="molecule type" value="Genomic_DNA"/>
</dbReference>
<evidence type="ECO:0000313" key="9">
    <source>
        <dbReference type="Proteomes" id="UP001194746"/>
    </source>
</evidence>
<dbReference type="GO" id="GO:0000981">
    <property type="term" value="F:DNA-binding transcription factor activity, RNA polymerase II-specific"/>
    <property type="evidence" value="ECO:0007669"/>
    <property type="project" value="InterPro"/>
</dbReference>
<accession>A0AAD4GQN4</accession>
<dbReference type="PROSITE" id="PS50048">
    <property type="entry name" value="ZN2_CY6_FUNGAL_2"/>
    <property type="match status" value="1"/>
</dbReference>
<dbReference type="AlphaFoldDB" id="A0AAD4GQN4"/>
<dbReference type="GO" id="GO:0009893">
    <property type="term" value="P:positive regulation of metabolic process"/>
    <property type="evidence" value="ECO:0007669"/>
    <property type="project" value="UniProtKB-ARBA"/>
</dbReference>
<protein>
    <recommendedName>
        <fullName evidence="7">Zn(2)-C6 fungal-type domain-containing protein</fullName>
    </recommendedName>
</protein>
<feature type="compositionally biased region" description="Basic and acidic residues" evidence="6">
    <location>
        <begin position="766"/>
        <end position="775"/>
    </location>
</feature>
<dbReference type="InterPro" id="IPR036864">
    <property type="entry name" value="Zn2-C6_fun-type_DNA-bd_sf"/>
</dbReference>
<organism evidence="8 9">
    <name type="scientific">Aspergillus nanangensis</name>
    <dbReference type="NCBI Taxonomy" id="2582783"/>
    <lineage>
        <taxon>Eukaryota</taxon>
        <taxon>Fungi</taxon>
        <taxon>Dikarya</taxon>
        <taxon>Ascomycota</taxon>
        <taxon>Pezizomycotina</taxon>
        <taxon>Eurotiomycetes</taxon>
        <taxon>Eurotiomycetidae</taxon>
        <taxon>Eurotiales</taxon>
        <taxon>Aspergillaceae</taxon>
        <taxon>Aspergillus</taxon>
        <taxon>Aspergillus subgen. Circumdati</taxon>
    </lineage>
</organism>
<dbReference type="PANTHER" id="PTHR47425:SF2">
    <property type="entry name" value="FARB-RELATED"/>
    <property type="match status" value="1"/>
</dbReference>
<dbReference type="InterPro" id="IPR007219">
    <property type="entry name" value="XnlR_reg_dom"/>
</dbReference>
<dbReference type="Gene3D" id="4.10.240.10">
    <property type="entry name" value="Zn(2)-C6 fungal-type DNA-binding domain"/>
    <property type="match status" value="1"/>
</dbReference>
<reference evidence="8" key="2">
    <citation type="submission" date="2020-02" db="EMBL/GenBank/DDBJ databases">
        <authorList>
            <person name="Gilchrist C.L.M."/>
            <person name="Chooi Y.-H."/>
        </authorList>
    </citation>
    <scope>NUCLEOTIDE SEQUENCE</scope>
    <source>
        <strain evidence="8">MST-FP2251</strain>
    </source>
</reference>
<proteinExistence type="predicted"/>
<dbReference type="PROSITE" id="PS00463">
    <property type="entry name" value="ZN2_CY6_FUNGAL_1"/>
    <property type="match status" value="1"/>
</dbReference>
<dbReference type="InterPro" id="IPR001138">
    <property type="entry name" value="Zn2Cys6_DnaBD"/>
</dbReference>
<evidence type="ECO:0000256" key="4">
    <source>
        <dbReference type="ARBA" id="ARBA00023163"/>
    </source>
</evidence>
<sequence length="812" mass="91561">MPINQKDMHANKGAPGTERRIRRAAAACYRCHWRKVRCDAAVLGYPCTNCTLDGITDCTLRPNATVRYKRLQRKDNSVSPPKTAPDACQTIPQHTATEYEWSSGAVDGLRSTKEPDIQEFDLGASTSQGNIYNVNAHSSVVEGGHTIFPGQYFLNLERLSSLPMSDVHLLMVNGCLEIPPKPALDVFLRKYFLLLHPLVPILNEAEFWGGYLQSSESPSYPPRVSLFVFQAMLLASCAFVPIETIHQCNFRDIHEARRVLYNRAKILYDTGFEKDALARAQGSLLLTFHTTAEDPQATMTWNICAIQNTVAMGIDGNHPSRDSMIIAKKRLWWSVFVRDRLLWLGRHRRPQFISANFHMPVGYLEEQELLDEIMSSPVHTPDAKRLLFRVFQAQCHLAIILTDVIAIAFSVSEGYYPTLSAEELHASLAQVGVLRSRLVKWKDDLQRSLHHTDISRQEAVETVTNLLWMHYQSARMALAHHETFLVEHNSAVIQDRSATILLTIAKELKDCVFHITQKMAYFASQNLAENIPLSVLASCGTPMVLSAIDVKLSSSYSEMLDRRRALDSCSEVIKQSSKVYDVTEFFSQGTNHILQLAYAITKNLFLNDGVTQPKKATHDRPSRANSGLRNGEITDQGVVDPPFSGLRINGWVEAFLKYPRAYLVLSTCIDHSLATGRLPKDEFLPPLVRGMISAVLGLPKLPWTIATPANSSDIIPSDHAIEDRRRFHGRNKETLVFPNECDPSVDNNNIYWTLMHNVKNRSQSMGREHSEREFSGSDSYHNDAPITDEQLNLRYLNPNLELNCHRFDPLSG</sequence>
<dbReference type="PANTHER" id="PTHR47425">
    <property type="entry name" value="FARB-RELATED"/>
    <property type="match status" value="1"/>
</dbReference>
<dbReference type="GO" id="GO:0006351">
    <property type="term" value="P:DNA-templated transcription"/>
    <property type="evidence" value="ECO:0007669"/>
    <property type="project" value="InterPro"/>
</dbReference>
<keyword evidence="5" id="KW-0539">Nucleus</keyword>
<dbReference type="SMART" id="SM00066">
    <property type="entry name" value="GAL4"/>
    <property type="match status" value="1"/>
</dbReference>
<dbReference type="Proteomes" id="UP001194746">
    <property type="component" value="Unassembled WGS sequence"/>
</dbReference>
<keyword evidence="2" id="KW-0805">Transcription regulation</keyword>
<evidence type="ECO:0000256" key="6">
    <source>
        <dbReference type="SAM" id="MobiDB-lite"/>
    </source>
</evidence>
<keyword evidence="9" id="KW-1185">Reference proteome</keyword>
<evidence type="ECO:0000259" key="7">
    <source>
        <dbReference type="PROSITE" id="PS50048"/>
    </source>
</evidence>
<name>A0AAD4GQN4_ASPNN</name>
<evidence type="ECO:0000256" key="2">
    <source>
        <dbReference type="ARBA" id="ARBA00023015"/>
    </source>
</evidence>
<feature type="region of interest" description="Disordered" evidence="6">
    <location>
        <begin position="612"/>
        <end position="631"/>
    </location>
</feature>
<dbReference type="GO" id="GO:0003677">
    <property type="term" value="F:DNA binding"/>
    <property type="evidence" value="ECO:0007669"/>
    <property type="project" value="UniProtKB-KW"/>
</dbReference>
<reference evidence="8" key="1">
    <citation type="journal article" date="2019" name="Beilstein J. Org. Chem.">
        <title>Nanangenines: drimane sesquiterpenoids as the dominant metabolite cohort of a novel Australian fungus, Aspergillus nanangensis.</title>
        <authorList>
            <person name="Lacey H.J."/>
            <person name="Gilchrist C.L.M."/>
            <person name="Crombie A."/>
            <person name="Kalaitzis J.A."/>
            <person name="Vuong D."/>
            <person name="Rutledge P.J."/>
            <person name="Turner P."/>
            <person name="Pitt J.I."/>
            <person name="Lacey E."/>
            <person name="Chooi Y.H."/>
            <person name="Piggott A.M."/>
        </authorList>
    </citation>
    <scope>NUCLEOTIDE SEQUENCE</scope>
    <source>
        <strain evidence="8">MST-FP2251</strain>
    </source>
</reference>
<dbReference type="CDD" id="cd00067">
    <property type="entry name" value="GAL4"/>
    <property type="match status" value="1"/>
</dbReference>
<dbReference type="Pfam" id="PF00172">
    <property type="entry name" value="Zn_clus"/>
    <property type="match status" value="1"/>
</dbReference>
<dbReference type="SUPFAM" id="SSF57701">
    <property type="entry name" value="Zn2/Cys6 DNA-binding domain"/>
    <property type="match status" value="1"/>
</dbReference>
<evidence type="ECO:0000256" key="5">
    <source>
        <dbReference type="ARBA" id="ARBA00023242"/>
    </source>
</evidence>
<evidence type="ECO:0000256" key="3">
    <source>
        <dbReference type="ARBA" id="ARBA00023125"/>
    </source>
</evidence>
<comment type="caution">
    <text evidence="8">The sequence shown here is derived from an EMBL/GenBank/DDBJ whole genome shotgun (WGS) entry which is preliminary data.</text>
</comment>
<keyword evidence="4" id="KW-0804">Transcription</keyword>
<dbReference type="InterPro" id="IPR052761">
    <property type="entry name" value="Fungal_Detox/Toxin_TFs"/>
</dbReference>
<feature type="domain" description="Zn(2)-C6 fungal-type" evidence="7">
    <location>
        <begin position="27"/>
        <end position="60"/>
    </location>
</feature>
<evidence type="ECO:0000256" key="1">
    <source>
        <dbReference type="ARBA" id="ARBA00022723"/>
    </source>
</evidence>
<dbReference type="CDD" id="cd12148">
    <property type="entry name" value="fungal_TF_MHR"/>
    <property type="match status" value="1"/>
</dbReference>
<keyword evidence="1" id="KW-0479">Metal-binding</keyword>